<dbReference type="GO" id="GO:0046872">
    <property type="term" value="F:metal ion binding"/>
    <property type="evidence" value="ECO:0007669"/>
    <property type="project" value="UniProtKB-KW"/>
</dbReference>
<dbReference type="Gene3D" id="3.40.190.10">
    <property type="entry name" value="Periplasmic binding protein-like II"/>
    <property type="match status" value="2"/>
</dbReference>
<dbReference type="SUPFAM" id="SSF53850">
    <property type="entry name" value="Periplasmic binding protein-like II"/>
    <property type="match status" value="1"/>
</dbReference>
<dbReference type="GO" id="GO:0030973">
    <property type="term" value="F:molybdate ion binding"/>
    <property type="evidence" value="ECO:0007669"/>
    <property type="project" value="TreeGrafter"/>
</dbReference>
<dbReference type="InterPro" id="IPR005950">
    <property type="entry name" value="ModA"/>
</dbReference>
<keyword evidence="2 5" id="KW-0500">Molybdenum</keyword>
<dbReference type="PANTHER" id="PTHR30632">
    <property type="entry name" value="MOLYBDATE-BINDING PERIPLASMIC PROTEIN"/>
    <property type="match status" value="1"/>
</dbReference>
<dbReference type="PANTHER" id="PTHR30632:SF0">
    <property type="entry name" value="SULFATE-BINDING PROTEIN"/>
    <property type="match status" value="1"/>
</dbReference>
<dbReference type="EMBL" id="MZGX01000029">
    <property type="protein sequence ID" value="OPX42395.1"/>
    <property type="molecule type" value="Genomic_DNA"/>
</dbReference>
<dbReference type="InterPro" id="IPR041879">
    <property type="entry name" value="YvgL-like_PBP2"/>
</dbReference>
<gene>
    <name evidence="7" type="primary">modA</name>
    <name evidence="7" type="ORF">CLHUN_36920</name>
</gene>
<keyword evidence="4 6" id="KW-0732">Signal</keyword>
<accession>A0A1V4SFZ2</accession>
<dbReference type="RefSeq" id="WP_242656558.1">
    <property type="nucleotide sequence ID" value="NZ_MZGX01000029.1"/>
</dbReference>
<evidence type="ECO:0000256" key="6">
    <source>
        <dbReference type="SAM" id="SignalP"/>
    </source>
</evidence>
<feature type="binding site" evidence="5">
    <location>
        <position position="73"/>
    </location>
    <ligand>
        <name>molybdate</name>
        <dbReference type="ChEBI" id="CHEBI:36264"/>
    </ligand>
</feature>
<feature type="signal peptide" evidence="6">
    <location>
        <begin position="1"/>
        <end position="24"/>
    </location>
</feature>
<evidence type="ECO:0000256" key="2">
    <source>
        <dbReference type="ARBA" id="ARBA00022505"/>
    </source>
</evidence>
<dbReference type="Proteomes" id="UP000191554">
    <property type="component" value="Unassembled WGS sequence"/>
</dbReference>
<proteinExistence type="inferred from homology"/>
<sequence length="293" mass="31367">MRQLKSMKKAFSVLLILLMVFATACGQTANEAVNSSSSADSSALVSQTGANTTGPSNEDGSKPVELLVSAAASLKDSLAEIKTLYEGKNTNVKLTFTFGSSGALQQQIENGAQVDVFVSAATKQMDALKDKGLLLDETRREFLQNDVVLIVPKDSAAVTDFKDLTSDKVKHIGLGEPKGVPVGQYAEEVLTKLGLLDKIKDKVVYGNDVKEVLTWVETGNADAGIVYSTDAKISDKVKVAASAPKDSHKAVLYPAAVIKDSKNAEAAKAFTEFLYSKEAKPVFEKYGFIFIDK</sequence>
<evidence type="ECO:0000256" key="5">
    <source>
        <dbReference type="PIRSR" id="PIRSR004846-1"/>
    </source>
</evidence>
<dbReference type="GO" id="GO:1901359">
    <property type="term" value="F:tungstate binding"/>
    <property type="evidence" value="ECO:0007669"/>
    <property type="project" value="UniProtKB-ARBA"/>
</dbReference>
<protein>
    <submittedName>
        <fullName evidence="7">Molybdate-binding periplasmic protein</fullName>
    </submittedName>
</protein>
<keyword evidence="8" id="KW-1185">Reference proteome</keyword>
<organism evidence="7 8">
    <name type="scientific">Ruminiclostridium hungatei</name>
    <name type="common">Clostridium hungatei</name>
    <dbReference type="NCBI Taxonomy" id="48256"/>
    <lineage>
        <taxon>Bacteria</taxon>
        <taxon>Bacillati</taxon>
        <taxon>Bacillota</taxon>
        <taxon>Clostridia</taxon>
        <taxon>Eubacteriales</taxon>
        <taxon>Oscillospiraceae</taxon>
        <taxon>Ruminiclostridium</taxon>
    </lineage>
</organism>
<evidence type="ECO:0000256" key="3">
    <source>
        <dbReference type="ARBA" id="ARBA00022723"/>
    </source>
</evidence>
<dbReference type="NCBIfam" id="TIGR01256">
    <property type="entry name" value="modA"/>
    <property type="match status" value="1"/>
</dbReference>
<dbReference type="AlphaFoldDB" id="A0A1V4SFZ2"/>
<keyword evidence="3 5" id="KW-0479">Metal-binding</keyword>
<dbReference type="PIRSF" id="PIRSF004846">
    <property type="entry name" value="ModA"/>
    <property type="match status" value="1"/>
</dbReference>
<dbReference type="FunFam" id="3.40.190.10:FF:000035">
    <property type="entry name" value="Molybdate ABC transporter substrate-binding protein"/>
    <property type="match status" value="1"/>
</dbReference>
<dbReference type="PROSITE" id="PS51257">
    <property type="entry name" value="PROKAR_LIPOPROTEIN"/>
    <property type="match status" value="1"/>
</dbReference>
<feature type="binding site" evidence="5">
    <location>
        <position position="227"/>
    </location>
    <ligand>
        <name>molybdate</name>
        <dbReference type="ChEBI" id="CHEBI:36264"/>
    </ligand>
</feature>
<dbReference type="InterPro" id="IPR050682">
    <property type="entry name" value="ModA/WtpA"/>
</dbReference>
<name>A0A1V4SFZ2_RUMHU</name>
<evidence type="ECO:0000313" key="7">
    <source>
        <dbReference type="EMBL" id="OPX42395.1"/>
    </source>
</evidence>
<dbReference type="CDD" id="cd13537">
    <property type="entry name" value="PBP2_YvgL_like"/>
    <property type="match status" value="1"/>
</dbReference>
<evidence type="ECO:0000313" key="8">
    <source>
        <dbReference type="Proteomes" id="UP000191554"/>
    </source>
</evidence>
<comment type="caution">
    <text evidence="7">The sequence shown here is derived from an EMBL/GenBank/DDBJ whole genome shotgun (WGS) entry which is preliminary data.</text>
</comment>
<evidence type="ECO:0000256" key="1">
    <source>
        <dbReference type="ARBA" id="ARBA00009175"/>
    </source>
</evidence>
<feature type="binding site" evidence="5">
    <location>
        <position position="209"/>
    </location>
    <ligand>
        <name>molybdate</name>
        <dbReference type="ChEBI" id="CHEBI:36264"/>
    </ligand>
</feature>
<feature type="chain" id="PRO_5038683512" evidence="6">
    <location>
        <begin position="25"/>
        <end position="293"/>
    </location>
</feature>
<evidence type="ECO:0000256" key="4">
    <source>
        <dbReference type="ARBA" id="ARBA00022729"/>
    </source>
</evidence>
<dbReference type="Pfam" id="PF13531">
    <property type="entry name" value="SBP_bac_11"/>
    <property type="match status" value="1"/>
</dbReference>
<feature type="binding site" evidence="5">
    <location>
        <position position="101"/>
    </location>
    <ligand>
        <name>molybdate</name>
        <dbReference type="ChEBI" id="CHEBI:36264"/>
    </ligand>
</feature>
<comment type="similarity">
    <text evidence="1">Belongs to the bacterial solute-binding protein ModA family.</text>
</comment>
<dbReference type="GO" id="GO:0015689">
    <property type="term" value="P:molybdate ion transport"/>
    <property type="evidence" value="ECO:0007669"/>
    <property type="project" value="InterPro"/>
</dbReference>
<dbReference type="STRING" id="48256.CLHUN_36920"/>
<reference evidence="7 8" key="1">
    <citation type="submission" date="2017-03" db="EMBL/GenBank/DDBJ databases">
        <title>Genome sequence of Clostridium hungatei DSM 14427.</title>
        <authorList>
            <person name="Poehlein A."/>
            <person name="Daniel R."/>
        </authorList>
    </citation>
    <scope>NUCLEOTIDE SEQUENCE [LARGE SCALE GENOMIC DNA]</scope>
    <source>
        <strain evidence="7 8">DSM 14427</strain>
    </source>
</reference>